<evidence type="ECO:0000256" key="4">
    <source>
        <dbReference type="SAM" id="Coils"/>
    </source>
</evidence>
<feature type="region of interest" description="Disordered" evidence="5">
    <location>
        <begin position="1"/>
        <end position="28"/>
    </location>
</feature>
<dbReference type="CDD" id="cd00086">
    <property type="entry name" value="homeodomain"/>
    <property type="match status" value="1"/>
</dbReference>
<reference evidence="7" key="1">
    <citation type="submission" date="2020-06" db="EMBL/GenBank/DDBJ databases">
        <authorList>
            <person name="Li T."/>
            <person name="Hu X."/>
            <person name="Zhang T."/>
            <person name="Song X."/>
            <person name="Zhang H."/>
            <person name="Dai N."/>
            <person name="Sheng W."/>
            <person name="Hou X."/>
            <person name="Wei L."/>
        </authorList>
    </citation>
    <scope>NUCLEOTIDE SEQUENCE</scope>
    <source>
        <strain evidence="7">G02</strain>
        <tissue evidence="7">Leaf</tissue>
    </source>
</reference>
<evidence type="ECO:0000259" key="6">
    <source>
        <dbReference type="PROSITE" id="PS50071"/>
    </source>
</evidence>
<dbReference type="EMBL" id="JACGWJ010000020">
    <property type="protein sequence ID" value="KAL0340736.1"/>
    <property type="molecule type" value="Genomic_DNA"/>
</dbReference>
<dbReference type="CDD" id="cd14686">
    <property type="entry name" value="bZIP"/>
    <property type="match status" value="1"/>
</dbReference>
<proteinExistence type="predicted"/>
<dbReference type="PANTHER" id="PTHR45950">
    <property type="entry name" value="HOMEOBOX-LEUCINE ZIPPER PROTEIN ATHB-14"/>
    <property type="match status" value="1"/>
</dbReference>
<dbReference type="SMART" id="SM00389">
    <property type="entry name" value="HOX"/>
    <property type="match status" value="1"/>
</dbReference>
<evidence type="ECO:0000256" key="1">
    <source>
        <dbReference type="ARBA" id="ARBA00004123"/>
    </source>
</evidence>
<keyword evidence="2 3" id="KW-0238">DNA-binding</keyword>
<evidence type="ECO:0000256" key="5">
    <source>
        <dbReference type="SAM" id="MobiDB-lite"/>
    </source>
</evidence>
<dbReference type="Pfam" id="PF00046">
    <property type="entry name" value="Homeodomain"/>
    <property type="match status" value="1"/>
</dbReference>
<gene>
    <name evidence="7" type="ORF">Sradi_4590400</name>
</gene>
<dbReference type="PROSITE" id="PS50071">
    <property type="entry name" value="HOMEOBOX_2"/>
    <property type="match status" value="1"/>
</dbReference>
<dbReference type="Gene3D" id="1.10.10.60">
    <property type="entry name" value="Homeodomain-like"/>
    <property type="match status" value="1"/>
</dbReference>
<dbReference type="InterPro" id="IPR001356">
    <property type="entry name" value="HD"/>
</dbReference>
<evidence type="ECO:0000256" key="3">
    <source>
        <dbReference type="RuleBase" id="RU000682"/>
    </source>
</evidence>
<comment type="subcellular location">
    <subcellularLocation>
        <location evidence="1 2 3">Nucleus</location>
    </subcellularLocation>
</comment>
<name>A0AAW2NE48_SESRA</name>
<dbReference type="SUPFAM" id="SSF46689">
    <property type="entry name" value="Homeodomain-like"/>
    <property type="match status" value="1"/>
</dbReference>
<dbReference type="GO" id="GO:0003700">
    <property type="term" value="F:DNA-binding transcription factor activity"/>
    <property type="evidence" value="ECO:0007669"/>
    <property type="project" value="InterPro"/>
</dbReference>
<sequence length="263" mass="29364">MARTELAVGEGSQGGRGGRRGRPEGGRYARYTEKQIEVLERVYAECSNPNHYRRVQIMREQPILRGINNKQLKVWFQNRRHSCNSGSRVSLLTVGGAEIHHPSLVRCREKQKKENGNLALENRRLATANKMLRQENDGLQKKLAQVLCENDHLRNQVITLTSTITTYNLSRQPEADYPQLPIRIGDNNSLLSLAEETKKEFLSKVIGTALNWIPVPGLKLHNRESIGTIYVSATCIGVAARACVTIPVEPIKASSSICAITKA</sequence>
<accession>A0AAW2NE48</accession>
<keyword evidence="2 3" id="KW-0539">Nucleus</keyword>
<dbReference type="InterPro" id="IPR009057">
    <property type="entry name" value="Homeodomain-like_sf"/>
</dbReference>
<dbReference type="InterPro" id="IPR044830">
    <property type="entry name" value="HD-Zip_III"/>
</dbReference>
<reference evidence="7" key="2">
    <citation type="journal article" date="2024" name="Plant">
        <title>Genomic evolution and insights into agronomic trait innovations of Sesamum species.</title>
        <authorList>
            <person name="Miao H."/>
            <person name="Wang L."/>
            <person name="Qu L."/>
            <person name="Liu H."/>
            <person name="Sun Y."/>
            <person name="Le M."/>
            <person name="Wang Q."/>
            <person name="Wei S."/>
            <person name="Zheng Y."/>
            <person name="Lin W."/>
            <person name="Duan Y."/>
            <person name="Cao H."/>
            <person name="Xiong S."/>
            <person name="Wang X."/>
            <person name="Wei L."/>
            <person name="Li C."/>
            <person name="Ma Q."/>
            <person name="Ju M."/>
            <person name="Zhao R."/>
            <person name="Li G."/>
            <person name="Mu C."/>
            <person name="Tian Q."/>
            <person name="Mei H."/>
            <person name="Zhang T."/>
            <person name="Gao T."/>
            <person name="Zhang H."/>
        </authorList>
    </citation>
    <scope>NUCLEOTIDE SEQUENCE</scope>
    <source>
        <strain evidence="7">G02</strain>
    </source>
</reference>
<protein>
    <submittedName>
        <fullName evidence="7">Homeobox-leucine zipper protein HOX10</fullName>
    </submittedName>
</protein>
<feature type="DNA-binding region" description="Homeobox" evidence="2">
    <location>
        <begin position="24"/>
        <end position="81"/>
    </location>
</feature>
<comment type="caution">
    <text evidence="7">The sequence shown here is derived from an EMBL/GenBank/DDBJ whole genome shotgun (WGS) entry which is preliminary data.</text>
</comment>
<organism evidence="7">
    <name type="scientific">Sesamum radiatum</name>
    <name type="common">Black benniseed</name>
    <dbReference type="NCBI Taxonomy" id="300843"/>
    <lineage>
        <taxon>Eukaryota</taxon>
        <taxon>Viridiplantae</taxon>
        <taxon>Streptophyta</taxon>
        <taxon>Embryophyta</taxon>
        <taxon>Tracheophyta</taxon>
        <taxon>Spermatophyta</taxon>
        <taxon>Magnoliopsida</taxon>
        <taxon>eudicotyledons</taxon>
        <taxon>Gunneridae</taxon>
        <taxon>Pentapetalae</taxon>
        <taxon>asterids</taxon>
        <taxon>lamiids</taxon>
        <taxon>Lamiales</taxon>
        <taxon>Pedaliaceae</taxon>
        <taxon>Sesamum</taxon>
    </lineage>
</organism>
<keyword evidence="2 3" id="KW-0371">Homeobox</keyword>
<feature type="coiled-coil region" evidence="4">
    <location>
        <begin position="122"/>
        <end position="156"/>
    </location>
</feature>
<evidence type="ECO:0000256" key="2">
    <source>
        <dbReference type="PROSITE-ProRule" id="PRU00108"/>
    </source>
</evidence>
<dbReference type="PANTHER" id="PTHR45950:SF10">
    <property type="entry name" value="HOMEOBOX-LEUCINE ZIPPER PROTEIN REVOLUTA"/>
    <property type="match status" value="1"/>
</dbReference>
<dbReference type="GO" id="GO:0005634">
    <property type="term" value="C:nucleus"/>
    <property type="evidence" value="ECO:0007669"/>
    <property type="project" value="UniProtKB-SubCell"/>
</dbReference>
<feature type="domain" description="Homeobox" evidence="6">
    <location>
        <begin position="22"/>
        <end position="80"/>
    </location>
</feature>
<evidence type="ECO:0000313" key="7">
    <source>
        <dbReference type="EMBL" id="KAL0340736.1"/>
    </source>
</evidence>
<keyword evidence="4" id="KW-0175">Coiled coil</keyword>
<dbReference type="AlphaFoldDB" id="A0AAW2NE48"/>
<dbReference type="GO" id="GO:0003677">
    <property type="term" value="F:DNA binding"/>
    <property type="evidence" value="ECO:0007669"/>
    <property type="project" value="UniProtKB-UniRule"/>
</dbReference>